<gene>
    <name evidence="2" type="ORF">CRG98_014876</name>
</gene>
<sequence>MRVDIQMRGYSSPSIESTSIGEITRVCGDEVGGQGDVTRTDGDKVEGQGYSSSAVESTSTGKVTRACGDGVRGPGYSSPLIELVSIGGLLDPRGQGYSSATVESMSMGKVAQACGEEVGGRGEVTQTCGDEVGGRDNSSPLIKSTSIGEVTRAYGNEVGRRGYLSPMIESGSTGEVIRTQGDKVKGRVYISLAVESKPVPVGKIASANQACERGRRLRLGGSEARRVSLVWGGSAPVQGSTRLPAAAKGSEKLSVVWRLAGFNKSRMLVDPTANELVGCVRFDELGALRGVWPLFDVFDESWMLIDPRGLPKHYKRRRGNAYFKRGSGFPRSPCKLRDGSRRLVEYRKLAGHQGCLRRFAPVDRLNKSHGALLIRDAHQFLSFAEVKFAGAVPWEANPVVSLKAGGKGVALRNPYRHSSQSYGERLAGSWRLDGPRRIGGFNEPWRSLFRSAHLMRFDTVNSKKHSDCSLSDRDFT</sequence>
<proteinExistence type="predicted"/>
<feature type="region of interest" description="Disordered" evidence="1">
    <location>
        <begin position="29"/>
        <end position="57"/>
    </location>
</feature>
<organism evidence="2 3">
    <name type="scientific">Punica granatum</name>
    <name type="common">Pomegranate</name>
    <dbReference type="NCBI Taxonomy" id="22663"/>
    <lineage>
        <taxon>Eukaryota</taxon>
        <taxon>Viridiplantae</taxon>
        <taxon>Streptophyta</taxon>
        <taxon>Embryophyta</taxon>
        <taxon>Tracheophyta</taxon>
        <taxon>Spermatophyta</taxon>
        <taxon>Magnoliopsida</taxon>
        <taxon>eudicotyledons</taxon>
        <taxon>Gunneridae</taxon>
        <taxon>Pentapetalae</taxon>
        <taxon>rosids</taxon>
        <taxon>malvids</taxon>
        <taxon>Myrtales</taxon>
        <taxon>Lythraceae</taxon>
        <taxon>Punica</taxon>
    </lineage>
</organism>
<dbReference type="Proteomes" id="UP000233551">
    <property type="component" value="Unassembled WGS sequence"/>
</dbReference>
<dbReference type="AlphaFoldDB" id="A0A2I0K890"/>
<reference evidence="2 3" key="1">
    <citation type="submission" date="2017-11" db="EMBL/GenBank/DDBJ databases">
        <title>De-novo sequencing of pomegranate (Punica granatum L.) genome.</title>
        <authorList>
            <person name="Akparov Z."/>
            <person name="Amiraslanov A."/>
            <person name="Hajiyeva S."/>
            <person name="Abbasov M."/>
            <person name="Kaur K."/>
            <person name="Hamwieh A."/>
            <person name="Solovyev V."/>
            <person name="Salamov A."/>
            <person name="Braich B."/>
            <person name="Kosarev P."/>
            <person name="Mahmoud A."/>
            <person name="Hajiyev E."/>
            <person name="Babayeva S."/>
            <person name="Izzatullayeva V."/>
            <person name="Mammadov A."/>
            <person name="Mammadov A."/>
            <person name="Sharifova S."/>
            <person name="Ojaghi J."/>
            <person name="Eynullazada K."/>
            <person name="Bayramov B."/>
            <person name="Abdulazimova A."/>
            <person name="Shahmuradov I."/>
        </authorList>
    </citation>
    <scope>NUCLEOTIDE SEQUENCE [LARGE SCALE GENOMIC DNA]</scope>
    <source>
        <strain evidence="3">cv. AG2017</strain>
        <tissue evidence="2">Leaf</tissue>
    </source>
</reference>
<accession>A0A2I0K890</accession>
<keyword evidence="3" id="KW-1185">Reference proteome</keyword>
<evidence type="ECO:0000313" key="3">
    <source>
        <dbReference type="Proteomes" id="UP000233551"/>
    </source>
</evidence>
<protein>
    <submittedName>
        <fullName evidence="2">Uncharacterized protein</fullName>
    </submittedName>
</protein>
<evidence type="ECO:0000313" key="2">
    <source>
        <dbReference type="EMBL" id="PKI64744.1"/>
    </source>
</evidence>
<evidence type="ECO:0000256" key="1">
    <source>
        <dbReference type="SAM" id="MobiDB-lite"/>
    </source>
</evidence>
<name>A0A2I0K890_PUNGR</name>
<dbReference type="EMBL" id="PGOL01000796">
    <property type="protein sequence ID" value="PKI64744.1"/>
    <property type="molecule type" value="Genomic_DNA"/>
</dbReference>
<comment type="caution">
    <text evidence="2">The sequence shown here is derived from an EMBL/GenBank/DDBJ whole genome shotgun (WGS) entry which is preliminary data.</text>
</comment>